<feature type="domain" description="HTH tetR-type" evidence="3">
    <location>
        <begin position="1"/>
        <end position="53"/>
    </location>
</feature>
<name>A0A9X1Q230_STRM4</name>
<evidence type="ECO:0000313" key="5">
    <source>
        <dbReference type="Proteomes" id="UP001139384"/>
    </source>
</evidence>
<feature type="DNA-binding region" description="H-T-H motif" evidence="2">
    <location>
        <begin position="16"/>
        <end position="35"/>
    </location>
</feature>
<evidence type="ECO:0000313" key="4">
    <source>
        <dbReference type="EMBL" id="MCF1596073.1"/>
    </source>
</evidence>
<dbReference type="InterPro" id="IPR001647">
    <property type="entry name" value="HTH_TetR"/>
</dbReference>
<dbReference type="Pfam" id="PF00440">
    <property type="entry name" value="TetR_N"/>
    <property type="match status" value="1"/>
</dbReference>
<dbReference type="AlphaFoldDB" id="A0A9X1Q230"/>
<gene>
    <name evidence="4" type="ORF">L0P92_21245</name>
</gene>
<evidence type="ECO:0000256" key="1">
    <source>
        <dbReference type="ARBA" id="ARBA00023125"/>
    </source>
</evidence>
<dbReference type="SUPFAM" id="SSF48498">
    <property type="entry name" value="Tetracyclin repressor-like, C-terminal domain"/>
    <property type="match status" value="1"/>
</dbReference>
<dbReference type="InterPro" id="IPR036271">
    <property type="entry name" value="Tet_transcr_reg_TetR-rel_C_sf"/>
</dbReference>
<keyword evidence="5" id="KW-1185">Reference proteome</keyword>
<reference evidence="4" key="1">
    <citation type="submission" date="2022-01" db="EMBL/GenBank/DDBJ databases">
        <title>Draft Genome Sequences of Seven Type Strains of the Genus Streptomyces.</title>
        <authorList>
            <person name="Aziz S."/>
            <person name="Coretto E."/>
            <person name="Chronakova A."/>
            <person name="Sproer C."/>
            <person name="Huber K."/>
            <person name="Nouioui I."/>
            <person name="Gross H."/>
        </authorList>
    </citation>
    <scope>NUCLEOTIDE SEQUENCE</scope>
    <source>
        <strain evidence="4">DSM 103493</strain>
    </source>
</reference>
<proteinExistence type="predicted"/>
<dbReference type="GO" id="GO:0000976">
    <property type="term" value="F:transcription cis-regulatory region binding"/>
    <property type="evidence" value="ECO:0007669"/>
    <property type="project" value="TreeGrafter"/>
</dbReference>
<dbReference type="PRINTS" id="PR00455">
    <property type="entry name" value="HTHTETR"/>
</dbReference>
<dbReference type="InterPro" id="IPR050109">
    <property type="entry name" value="HTH-type_TetR-like_transc_reg"/>
</dbReference>
<dbReference type="EMBL" id="JAKEIP010000087">
    <property type="protein sequence ID" value="MCF1596073.1"/>
    <property type="molecule type" value="Genomic_DNA"/>
</dbReference>
<evidence type="ECO:0000259" key="3">
    <source>
        <dbReference type="PROSITE" id="PS50977"/>
    </source>
</evidence>
<keyword evidence="1 2" id="KW-0238">DNA-binding</keyword>
<accession>A0A9X1Q230</accession>
<dbReference type="Proteomes" id="UP001139384">
    <property type="component" value="Unassembled WGS sequence"/>
</dbReference>
<dbReference type="PANTHER" id="PTHR30055">
    <property type="entry name" value="HTH-TYPE TRANSCRIPTIONAL REGULATOR RUTR"/>
    <property type="match status" value="1"/>
</dbReference>
<protein>
    <submittedName>
        <fullName evidence="4">TetR/AcrR family transcriptional regulator</fullName>
    </submittedName>
</protein>
<dbReference type="PROSITE" id="PS50977">
    <property type="entry name" value="HTH_TETR_2"/>
    <property type="match status" value="1"/>
</dbReference>
<dbReference type="InterPro" id="IPR009057">
    <property type="entry name" value="Homeodomain-like_sf"/>
</dbReference>
<dbReference type="SUPFAM" id="SSF46689">
    <property type="entry name" value="Homeodomain-like"/>
    <property type="match status" value="1"/>
</dbReference>
<dbReference type="RefSeq" id="WP_234764399.1">
    <property type="nucleotide sequence ID" value="NZ_JAKEIP010000087.1"/>
</dbReference>
<organism evidence="4 5">
    <name type="scientific">Streptomyces muensis</name>
    <dbReference type="NCBI Taxonomy" id="1077944"/>
    <lineage>
        <taxon>Bacteria</taxon>
        <taxon>Bacillati</taxon>
        <taxon>Actinomycetota</taxon>
        <taxon>Actinomycetes</taxon>
        <taxon>Kitasatosporales</taxon>
        <taxon>Streptomycetaceae</taxon>
        <taxon>Streptomyces</taxon>
    </lineage>
</organism>
<dbReference type="GO" id="GO:0003700">
    <property type="term" value="F:DNA-binding transcription factor activity"/>
    <property type="evidence" value="ECO:0007669"/>
    <property type="project" value="TreeGrafter"/>
</dbReference>
<evidence type="ECO:0000256" key="2">
    <source>
        <dbReference type="PROSITE-ProRule" id="PRU00335"/>
    </source>
</evidence>
<comment type="caution">
    <text evidence="4">The sequence shown here is derived from an EMBL/GenBank/DDBJ whole genome shotgun (WGS) entry which is preliminary data.</text>
</comment>
<dbReference type="PANTHER" id="PTHR30055:SF209">
    <property type="entry name" value="POSSIBLE TRANSCRIPTIONAL REGULATORY PROTEIN (PROBABLY TETR-FAMILY)"/>
    <property type="match status" value="1"/>
</dbReference>
<dbReference type="Gene3D" id="1.10.357.10">
    <property type="entry name" value="Tetracycline Repressor, domain 2"/>
    <property type="match status" value="1"/>
</dbReference>
<sequence length="191" mass="19689">MLEAARQELGRDPDSSLGGIAEAAGVARRTVYGHFNGRAALVAGLVADAAQSLRQAIEVPRLPAPDAVMALAHFVLAVWPVGDRYRMLLRLAPQDLGAERVAEVLAPARDTAASIIARGQREGSFQVSVAPAALARALEGYLLGLLECVNVGTWADDGTGAATAALIAMGVDGDRAATCVRGLGRHEGDGA</sequence>